<gene>
    <name evidence="2" type="ORF">SAMN04487772_11289</name>
</gene>
<keyword evidence="1" id="KW-0812">Transmembrane</keyword>
<sequence>MNELYAEAGVKVKPPCKNTLLKALMVAGIIFFAVLALLVKSPLFGPMAAVFVVVAIIFYAKT</sequence>
<dbReference type="AlphaFoldDB" id="A0A1I0D4E2"/>
<organism evidence="2 3">
    <name type="scientific">[Clostridium] polysaccharolyticum</name>
    <dbReference type="NCBI Taxonomy" id="29364"/>
    <lineage>
        <taxon>Bacteria</taxon>
        <taxon>Bacillati</taxon>
        <taxon>Bacillota</taxon>
        <taxon>Clostridia</taxon>
        <taxon>Lachnospirales</taxon>
        <taxon>Lachnospiraceae</taxon>
    </lineage>
</organism>
<keyword evidence="1" id="KW-0472">Membrane</keyword>
<evidence type="ECO:0000256" key="1">
    <source>
        <dbReference type="SAM" id="Phobius"/>
    </source>
</evidence>
<dbReference type="RefSeq" id="WP_092477968.1">
    <property type="nucleotide sequence ID" value="NZ_FOHN01000012.1"/>
</dbReference>
<dbReference type="Proteomes" id="UP000199800">
    <property type="component" value="Unassembled WGS sequence"/>
</dbReference>
<protein>
    <submittedName>
        <fullName evidence="2">Uncharacterized protein</fullName>
    </submittedName>
</protein>
<feature type="transmembrane region" description="Helical" evidence="1">
    <location>
        <begin position="43"/>
        <end position="60"/>
    </location>
</feature>
<dbReference type="STRING" id="29364.SAMN04487772_11289"/>
<name>A0A1I0D4E2_9FIRM</name>
<accession>A0A1I0D4E2</accession>
<feature type="transmembrane region" description="Helical" evidence="1">
    <location>
        <begin position="20"/>
        <end position="37"/>
    </location>
</feature>
<evidence type="ECO:0000313" key="3">
    <source>
        <dbReference type="Proteomes" id="UP000199800"/>
    </source>
</evidence>
<keyword evidence="3" id="KW-1185">Reference proteome</keyword>
<proteinExistence type="predicted"/>
<reference evidence="2 3" key="1">
    <citation type="submission" date="2016-10" db="EMBL/GenBank/DDBJ databases">
        <authorList>
            <person name="de Groot N.N."/>
        </authorList>
    </citation>
    <scope>NUCLEOTIDE SEQUENCE [LARGE SCALE GENOMIC DNA]</scope>
    <source>
        <strain evidence="2 3">DSM 1801</strain>
    </source>
</reference>
<dbReference type="EMBL" id="FOHN01000012">
    <property type="protein sequence ID" value="SET26342.1"/>
    <property type="molecule type" value="Genomic_DNA"/>
</dbReference>
<keyword evidence="1" id="KW-1133">Transmembrane helix</keyword>
<evidence type="ECO:0000313" key="2">
    <source>
        <dbReference type="EMBL" id="SET26342.1"/>
    </source>
</evidence>